<dbReference type="Proteomes" id="UP001652628">
    <property type="component" value="Chromosome 2L"/>
</dbReference>
<protein>
    <submittedName>
        <fullName evidence="2">Uncharacterized protein</fullName>
    </submittedName>
</protein>
<name>A0ABM4TUH1_DROSZ</name>
<dbReference type="RefSeq" id="XP_070853610.1">
    <property type="nucleotide sequence ID" value="XM_070997509.1"/>
</dbReference>
<dbReference type="InterPro" id="IPR032675">
    <property type="entry name" value="LRR_dom_sf"/>
</dbReference>
<accession>A0ABM4TUH1</accession>
<sequence>MSVKDEDISFEILSAHHVELEELHLELMALSRENTRKLLALPQLKKLRIDEFEDVNDLLGSMVEMRGQDVVSLTCNENFWLYLIPNYFKNVRKVCIINEGVVEGIWTVKSFNKSLREFPSLVELYLEDITIWGTGDEFWDMIYSCPQLQLLYLNNHEIDDGFFEFSESTMDKALYQRQDPLVIHFLKSSHEELIFKLLSHSKLEISFNVLKDAYPNLYGGLLELEFTALKS</sequence>
<dbReference type="SUPFAM" id="SSF52047">
    <property type="entry name" value="RNI-like"/>
    <property type="match status" value="1"/>
</dbReference>
<organism evidence="1 2">
    <name type="scientific">Drosophila suzukii</name>
    <name type="common">Spotted-wing drosophila fruit fly</name>
    <dbReference type="NCBI Taxonomy" id="28584"/>
    <lineage>
        <taxon>Eukaryota</taxon>
        <taxon>Metazoa</taxon>
        <taxon>Ecdysozoa</taxon>
        <taxon>Arthropoda</taxon>
        <taxon>Hexapoda</taxon>
        <taxon>Insecta</taxon>
        <taxon>Pterygota</taxon>
        <taxon>Neoptera</taxon>
        <taxon>Endopterygota</taxon>
        <taxon>Diptera</taxon>
        <taxon>Brachycera</taxon>
        <taxon>Muscomorpha</taxon>
        <taxon>Ephydroidea</taxon>
        <taxon>Drosophilidae</taxon>
        <taxon>Drosophila</taxon>
        <taxon>Sophophora</taxon>
    </lineage>
</organism>
<dbReference type="Gene3D" id="3.80.10.10">
    <property type="entry name" value="Ribonuclease Inhibitor"/>
    <property type="match status" value="1"/>
</dbReference>
<dbReference type="GeneID" id="108015180"/>
<evidence type="ECO:0000313" key="1">
    <source>
        <dbReference type="Proteomes" id="UP001652628"/>
    </source>
</evidence>
<gene>
    <name evidence="2" type="primary">LOC108015180</name>
</gene>
<reference evidence="2" key="2">
    <citation type="submission" date="2025-08" db="UniProtKB">
        <authorList>
            <consortium name="RefSeq"/>
        </authorList>
    </citation>
    <scope>IDENTIFICATION</scope>
</reference>
<proteinExistence type="predicted"/>
<reference evidence="1" key="1">
    <citation type="submission" date="2025-05" db="UniProtKB">
        <authorList>
            <consortium name="RefSeq"/>
        </authorList>
    </citation>
    <scope>NUCLEOTIDE SEQUENCE [LARGE SCALE GENOMIC DNA]</scope>
</reference>
<keyword evidence="1" id="KW-1185">Reference proteome</keyword>
<evidence type="ECO:0000313" key="2">
    <source>
        <dbReference type="RefSeq" id="XP_070853610.1"/>
    </source>
</evidence>